<keyword evidence="2" id="KW-1185">Reference proteome</keyword>
<sequence length="324" mass="35791">MMPIEVTVFALSAGCPRAVMLVDGEDSAGDCIDLIAAGLSAIPSSAVLVLGTRGDKTKWIGPAADYPEGLIDVDSCAINFDELLNYDELQLVLSEEHGWRCMMTLNLDVDLQPWDRLPQVVSRTGLWDPETNSDVVSAALRWEDAEDLEQLKEEFFPELLIPALEFLASLPEEPDTAADADLRMKLVFALQLGYLPAELLAEVPNIVSHTTLCSVYVVARYLVQEHGPLTVLEDGSIDPDSVLAILEFDQLADRFITTAAPNSAAECMEEFDSFIADIEAMWDIGYLELREGRLELTERALELWERGEAHGLAELVFVSAFVER</sequence>
<dbReference type="RefSeq" id="WP_146323560.1">
    <property type="nucleotide sequence ID" value="NZ_BAABLR010000014.1"/>
</dbReference>
<protein>
    <submittedName>
        <fullName evidence="1">Uncharacterized protein</fullName>
    </submittedName>
</protein>
<reference evidence="1 2" key="1">
    <citation type="submission" date="2019-08" db="EMBL/GenBank/DDBJ databases">
        <authorList>
            <person name="Lei W."/>
        </authorList>
    </citation>
    <scope>NUCLEOTIDE SEQUENCE [LARGE SCALE GENOMIC DNA]</scope>
    <source>
        <strain evidence="1 2">CCUG 58627</strain>
    </source>
</reference>
<evidence type="ECO:0000313" key="1">
    <source>
        <dbReference type="EMBL" id="TWT28475.1"/>
    </source>
</evidence>
<dbReference type="EMBL" id="VOHM01000004">
    <property type="protein sequence ID" value="TWT28475.1"/>
    <property type="molecule type" value="Genomic_DNA"/>
</dbReference>
<dbReference type="AlphaFoldDB" id="A0A5C5USW5"/>
<dbReference type="Proteomes" id="UP000320791">
    <property type="component" value="Unassembled WGS sequence"/>
</dbReference>
<comment type="caution">
    <text evidence="1">The sequence shown here is derived from an EMBL/GenBank/DDBJ whole genome shotgun (WGS) entry which is preliminary data.</text>
</comment>
<organism evidence="1 2">
    <name type="scientific">Corynebacterium canis</name>
    <dbReference type="NCBI Taxonomy" id="679663"/>
    <lineage>
        <taxon>Bacteria</taxon>
        <taxon>Bacillati</taxon>
        <taxon>Actinomycetota</taxon>
        <taxon>Actinomycetes</taxon>
        <taxon>Mycobacteriales</taxon>
        <taxon>Corynebacteriaceae</taxon>
        <taxon>Corynebacterium</taxon>
    </lineage>
</organism>
<evidence type="ECO:0000313" key="2">
    <source>
        <dbReference type="Proteomes" id="UP000320791"/>
    </source>
</evidence>
<proteinExistence type="predicted"/>
<gene>
    <name evidence="1" type="ORF">FRX94_02575</name>
</gene>
<accession>A0A5C5USW5</accession>
<name>A0A5C5USW5_9CORY</name>